<proteinExistence type="predicted"/>
<keyword evidence="2" id="KW-1185">Reference proteome</keyword>
<evidence type="ECO:0000313" key="2">
    <source>
        <dbReference type="Proteomes" id="UP000821865"/>
    </source>
</evidence>
<dbReference type="EMBL" id="CM023473">
    <property type="protein sequence ID" value="KAH7954942.1"/>
    <property type="molecule type" value="Genomic_DNA"/>
</dbReference>
<accession>A0ACB8D0E6</accession>
<organism evidence="1 2">
    <name type="scientific">Dermacentor silvarum</name>
    <name type="common">Tick</name>
    <dbReference type="NCBI Taxonomy" id="543639"/>
    <lineage>
        <taxon>Eukaryota</taxon>
        <taxon>Metazoa</taxon>
        <taxon>Ecdysozoa</taxon>
        <taxon>Arthropoda</taxon>
        <taxon>Chelicerata</taxon>
        <taxon>Arachnida</taxon>
        <taxon>Acari</taxon>
        <taxon>Parasitiformes</taxon>
        <taxon>Ixodida</taxon>
        <taxon>Ixodoidea</taxon>
        <taxon>Ixodidae</taxon>
        <taxon>Rhipicephalinae</taxon>
        <taxon>Dermacentor</taxon>
    </lineage>
</organism>
<sequence>MVQKIVMGNSDRLLAALICSRMRRFHACIMLQSEIDREADISRDIEEQLLGNSFTLAAVLAQSVPSVRRLVWTFQRNERWFEDTLPNLTDFHFKQAFRVTPSTFRYLVESLAGVLNRLSTQMRTAISVEKRVAIGLYRLCSSAEDRTIAHLFAVGRSTVNVLWRQFCTAVIEQLEGQWLCMVRRNDMPDHVREFFAVTGFPQAVGALDGCHFPVSPPKEHATDYYNYKGW</sequence>
<reference evidence="1" key="1">
    <citation type="submission" date="2020-05" db="EMBL/GenBank/DDBJ databases">
        <title>Large-scale comparative analyses of tick genomes elucidate their genetic diversity and vector capacities.</title>
        <authorList>
            <person name="Jia N."/>
            <person name="Wang J."/>
            <person name="Shi W."/>
            <person name="Du L."/>
            <person name="Sun Y."/>
            <person name="Zhan W."/>
            <person name="Jiang J."/>
            <person name="Wang Q."/>
            <person name="Zhang B."/>
            <person name="Ji P."/>
            <person name="Sakyi L.B."/>
            <person name="Cui X."/>
            <person name="Yuan T."/>
            <person name="Jiang B."/>
            <person name="Yang W."/>
            <person name="Lam T.T.-Y."/>
            <person name="Chang Q."/>
            <person name="Ding S."/>
            <person name="Wang X."/>
            <person name="Zhu J."/>
            <person name="Ruan X."/>
            <person name="Zhao L."/>
            <person name="Wei J."/>
            <person name="Que T."/>
            <person name="Du C."/>
            <person name="Cheng J."/>
            <person name="Dai P."/>
            <person name="Han X."/>
            <person name="Huang E."/>
            <person name="Gao Y."/>
            <person name="Liu J."/>
            <person name="Shao H."/>
            <person name="Ye R."/>
            <person name="Li L."/>
            <person name="Wei W."/>
            <person name="Wang X."/>
            <person name="Wang C."/>
            <person name="Yang T."/>
            <person name="Huo Q."/>
            <person name="Li W."/>
            <person name="Guo W."/>
            <person name="Chen H."/>
            <person name="Zhou L."/>
            <person name="Ni X."/>
            <person name="Tian J."/>
            <person name="Zhou Y."/>
            <person name="Sheng Y."/>
            <person name="Liu T."/>
            <person name="Pan Y."/>
            <person name="Xia L."/>
            <person name="Li J."/>
            <person name="Zhao F."/>
            <person name="Cao W."/>
        </authorList>
    </citation>
    <scope>NUCLEOTIDE SEQUENCE</scope>
    <source>
        <strain evidence="1">Dsil-2018</strain>
    </source>
</reference>
<name>A0ACB8D0E6_DERSI</name>
<evidence type="ECO:0000313" key="1">
    <source>
        <dbReference type="EMBL" id="KAH7954942.1"/>
    </source>
</evidence>
<gene>
    <name evidence="1" type="ORF">HPB49_023083</name>
</gene>
<comment type="caution">
    <text evidence="1">The sequence shown here is derived from an EMBL/GenBank/DDBJ whole genome shotgun (WGS) entry which is preliminary data.</text>
</comment>
<protein>
    <submittedName>
        <fullName evidence="1">Uncharacterized protein</fullName>
    </submittedName>
</protein>
<dbReference type="Proteomes" id="UP000821865">
    <property type="component" value="Chromosome 4"/>
</dbReference>